<dbReference type="EMBL" id="MRCU01000009">
    <property type="protein sequence ID" value="RKK11821.1"/>
    <property type="molecule type" value="Genomic_DNA"/>
</dbReference>
<gene>
    <name evidence="1" type="ORF">BFJ65_g13697</name>
</gene>
<dbReference type="Proteomes" id="UP000270866">
    <property type="component" value="Chromosome 11"/>
</dbReference>
<dbReference type="AlphaFoldDB" id="A0A3L6N5N5"/>
<organism evidence="1">
    <name type="scientific">Fusarium oxysporum f. sp. cepae</name>
    <dbReference type="NCBI Taxonomy" id="396571"/>
    <lineage>
        <taxon>Eukaryota</taxon>
        <taxon>Fungi</taxon>
        <taxon>Dikarya</taxon>
        <taxon>Ascomycota</taxon>
        <taxon>Pezizomycotina</taxon>
        <taxon>Sordariomycetes</taxon>
        <taxon>Hypocreomycetidae</taxon>
        <taxon>Hypocreales</taxon>
        <taxon>Nectriaceae</taxon>
        <taxon>Fusarium</taxon>
        <taxon>Fusarium oxysporum species complex</taxon>
    </lineage>
</organism>
<proteinExistence type="predicted"/>
<evidence type="ECO:0008006" key="2">
    <source>
        <dbReference type="Google" id="ProtNLM"/>
    </source>
</evidence>
<name>A0A3L6N5N5_FUSOX</name>
<evidence type="ECO:0000313" key="1">
    <source>
        <dbReference type="EMBL" id="RKK11821.1"/>
    </source>
</evidence>
<sequence>MGSADQSRESLGLLGGLPLELLSQVICTLPNVDIKSLRLTCSFLGANALPRLNRAFISTNPRDIEVFTLIANHDVFRFKITEIIYDDSRIDSSRARQYEGVYEGDTDDPTRVPYWFQRVYGSMIHVIDSKEEQYPSFPHIKEAFKNHHSLAESYGVYRKLKSQQDEVLASGRDADALRYGLSCFPNLQRVTLSPAAHGKLGRPLYPTPTIVSLPQGLICPLECGWPVSAPLKEHPLTPWDDRSRQEWRGFCVVTKEIAQHVRENPMCGLSELVVESRQVWTGISCRVFDNPVSEEYRDLVTILSHPPLRRLELALACGSEAREKWPSFRSGLLLKALSKAKNLQDLRLYTSITLISRKWNDFVDDEENGMPLQSIFPINEWSNLRRFALSRSFVKQRDIMTLITALPLTLESLELSFLSFLPREGNSRNLLQDMRDNLGWRERLAGNQPKLVVFVVEPELTTDGAAIDVSHAAMDYMYHHGENSFVEEQIMEVVEGKGTQHRLIPIFCPVLCIKTCDNGILV</sequence>
<reference evidence="1" key="1">
    <citation type="journal article" date="2018" name="Sci. Rep.">
        <title>Characterisation of pathogen-specific regions and novel effector candidates in Fusarium oxysporum f. sp. cepae.</title>
        <authorList>
            <person name="Armitage A.D."/>
            <person name="Taylor A."/>
            <person name="Sobczyk M.K."/>
            <person name="Baxter L."/>
            <person name="Greenfield B.P."/>
            <person name="Bates H.J."/>
            <person name="Wilson F."/>
            <person name="Jackson A.C."/>
            <person name="Ott S."/>
            <person name="Harrison R.J."/>
            <person name="Clarkson J.P."/>
        </authorList>
    </citation>
    <scope>NUCLEOTIDE SEQUENCE [LARGE SCALE GENOMIC DNA]</scope>
    <source>
        <strain evidence="1">FoC_Fus2</strain>
    </source>
</reference>
<protein>
    <recommendedName>
        <fullName evidence="2">F-box domain-containing protein</fullName>
    </recommendedName>
</protein>
<accession>A0A3L6N5N5</accession>
<comment type="caution">
    <text evidence="1">The sequence shown here is derived from an EMBL/GenBank/DDBJ whole genome shotgun (WGS) entry which is preliminary data.</text>
</comment>